<gene>
    <name evidence="7" type="ORF">KI387_006783</name>
</gene>
<dbReference type="InterPro" id="IPR002528">
    <property type="entry name" value="MATE_fam"/>
</dbReference>
<evidence type="ECO:0000256" key="5">
    <source>
        <dbReference type="ARBA" id="ARBA00023136"/>
    </source>
</evidence>
<dbReference type="InterPro" id="IPR044644">
    <property type="entry name" value="DinF-like"/>
</dbReference>
<keyword evidence="5 6" id="KW-0472">Membrane</keyword>
<dbReference type="GO" id="GO:0042910">
    <property type="term" value="F:xenobiotic transmembrane transporter activity"/>
    <property type="evidence" value="ECO:0007669"/>
    <property type="project" value="InterPro"/>
</dbReference>
<evidence type="ECO:0000256" key="4">
    <source>
        <dbReference type="ARBA" id="ARBA00022989"/>
    </source>
</evidence>
<accession>A0AA38GR85</accession>
<dbReference type="AlphaFoldDB" id="A0AA38GR85"/>
<keyword evidence="8" id="KW-1185">Reference proteome</keyword>
<evidence type="ECO:0000313" key="7">
    <source>
        <dbReference type="EMBL" id="KAH9326605.1"/>
    </source>
</evidence>
<dbReference type="OMA" id="MINIFCM"/>
<evidence type="ECO:0000313" key="8">
    <source>
        <dbReference type="Proteomes" id="UP000824469"/>
    </source>
</evidence>
<dbReference type="GO" id="GO:0015297">
    <property type="term" value="F:antiporter activity"/>
    <property type="evidence" value="ECO:0007669"/>
    <property type="project" value="InterPro"/>
</dbReference>
<evidence type="ECO:0000256" key="3">
    <source>
        <dbReference type="ARBA" id="ARBA00022692"/>
    </source>
</evidence>
<feature type="transmembrane region" description="Helical" evidence="6">
    <location>
        <begin position="81"/>
        <end position="101"/>
    </location>
</feature>
<comment type="caution">
    <text evidence="7">The sequence shown here is derived from an EMBL/GenBank/DDBJ whole genome shotgun (WGS) entry which is preliminary data.</text>
</comment>
<dbReference type="Pfam" id="PF01554">
    <property type="entry name" value="MatE"/>
    <property type="match status" value="2"/>
</dbReference>
<name>A0AA38GR85_TAXCH</name>
<dbReference type="PANTHER" id="PTHR42893:SF9">
    <property type="entry name" value="PROTEIN DETOXIFICATION 46, CHLOROPLASTIC"/>
    <property type="match status" value="1"/>
</dbReference>
<feature type="transmembrane region" description="Helical" evidence="6">
    <location>
        <begin position="12"/>
        <end position="31"/>
    </location>
</feature>
<comment type="similarity">
    <text evidence="2">Belongs to the multi antimicrobial extrusion (MATE) (TC 2.A.66.1) family.</text>
</comment>
<feature type="transmembrane region" description="Helical" evidence="6">
    <location>
        <begin position="43"/>
        <end position="69"/>
    </location>
</feature>
<evidence type="ECO:0000256" key="6">
    <source>
        <dbReference type="SAM" id="Phobius"/>
    </source>
</evidence>
<reference evidence="7 8" key="1">
    <citation type="journal article" date="2021" name="Nat. Plants">
        <title>The Taxus genome provides insights into paclitaxel biosynthesis.</title>
        <authorList>
            <person name="Xiong X."/>
            <person name="Gou J."/>
            <person name="Liao Q."/>
            <person name="Li Y."/>
            <person name="Zhou Q."/>
            <person name="Bi G."/>
            <person name="Li C."/>
            <person name="Du R."/>
            <person name="Wang X."/>
            <person name="Sun T."/>
            <person name="Guo L."/>
            <person name="Liang H."/>
            <person name="Lu P."/>
            <person name="Wu Y."/>
            <person name="Zhang Z."/>
            <person name="Ro D.K."/>
            <person name="Shang Y."/>
            <person name="Huang S."/>
            <person name="Yan J."/>
        </authorList>
    </citation>
    <scope>NUCLEOTIDE SEQUENCE [LARGE SCALE GENOMIC DNA]</scope>
    <source>
        <strain evidence="7">Ta-2019</strain>
    </source>
</reference>
<comment type="subcellular location">
    <subcellularLocation>
        <location evidence="1">Membrane</location>
        <topology evidence="1">Multi-pass membrane protein</topology>
    </subcellularLocation>
</comment>
<feature type="transmembrane region" description="Helical" evidence="6">
    <location>
        <begin position="259"/>
        <end position="283"/>
    </location>
</feature>
<feature type="transmembrane region" description="Helical" evidence="6">
    <location>
        <begin position="113"/>
        <end position="135"/>
    </location>
</feature>
<keyword evidence="4 6" id="KW-1133">Transmembrane helix</keyword>
<evidence type="ECO:0008006" key="9">
    <source>
        <dbReference type="Google" id="ProtNLM"/>
    </source>
</evidence>
<dbReference type="PANTHER" id="PTHR42893">
    <property type="entry name" value="PROTEIN DETOXIFICATION 44, CHLOROPLASTIC-RELATED"/>
    <property type="match status" value="1"/>
</dbReference>
<feature type="transmembrane region" description="Helical" evidence="6">
    <location>
        <begin position="213"/>
        <end position="231"/>
    </location>
</feature>
<organism evidence="7 8">
    <name type="scientific">Taxus chinensis</name>
    <name type="common">Chinese yew</name>
    <name type="synonym">Taxus wallichiana var. chinensis</name>
    <dbReference type="NCBI Taxonomy" id="29808"/>
    <lineage>
        <taxon>Eukaryota</taxon>
        <taxon>Viridiplantae</taxon>
        <taxon>Streptophyta</taxon>
        <taxon>Embryophyta</taxon>
        <taxon>Tracheophyta</taxon>
        <taxon>Spermatophyta</taxon>
        <taxon>Pinopsida</taxon>
        <taxon>Pinidae</taxon>
        <taxon>Conifers II</taxon>
        <taxon>Cupressales</taxon>
        <taxon>Taxaceae</taxon>
        <taxon>Taxus</taxon>
    </lineage>
</organism>
<protein>
    <recommendedName>
        <fullName evidence="9">Protein DETOXIFICATION</fullName>
    </recommendedName>
</protein>
<dbReference type="Proteomes" id="UP000824469">
    <property type="component" value="Unassembled WGS sequence"/>
</dbReference>
<feature type="non-terminal residue" evidence="7">
    <location>
        <position position="1"/>
    </location>
</feature>
<dbReference type="GO" id="GO:0016020">
    <property type="term" value="C:membrane"/>
    <property type="evidence" value="ECO:0007669"/>
    <property type="project" value="UniProtKB-SubCell"/>
</dbReference>
<sequence>PGTVACDSLSYVFMFLPIATSNIIATSLARKDEVETQQQLSRLLFVALLCGIGMLLFTKAFGTLALHAFVGSKNASLVPAANTYVQIRGLAWPAVLVGMLLKVQGMKDSWGPLRVLSVASLLNGLGDIILCSFCGYGIAGAAWATMLSQFVATLMMLGSVNKKGYDAFALSVPSSEDLTQIVQLAAPVFITMITRVVFFSIVTYFVTSMGPDMLAAHQVMIGVFSMCTIFGEPLSQTAQSFMPTLIHGVNRNLKKARSLLQSLIAIGALTGFTLGCIGTLIAWFFPRIFTRDTAIISQMHQVIFPFFIGLIVSPPRSSLEGSLL</sequence>
<evidence type="ECO:0000256" key="1">
    <source>
        <dbReference type="ARBA" id="ARBA00004141"/>
    </source>
</evidence>
<dbReference type="EMBL" id="JAHRHJ020000002">
    <property type="protein sequence ID" value="KAH9326605.1"/>
    <property type="molecule type" value="Genomic_DNA"/>
</dbReference>
<keyword evidence="3 6" id="KW-0812">Transmembrane</keyword>
<proteinExistence type="inferred from homology"/>
<feature type="non-terminal residue" evidence="7">
    <location>
        <position position="324"/>
    </location>
</feature>
<feature type="transmembrane region" description="Helical" evidence="6">
    <location>
        <begin position="181"/>
        <end position="207"/>
    </location>
</feature>
<evidence type="ECO:0000256" key="2">
    <source>
        <dbReference type="ARBA" id="ARBA00010199"/>
    </source>
</evidence>